<dbReference type="RefSeq" id="XP_062625650.1">
    <property type="nucleotide sequence ID" value="XM_062769666.1"/>
</dbReference>
<name>A0AAF1BPN1_9TREE</name>
<keyword evidence="4" id="KW-1185">Reference proteome</keyword>
<feature type="region of interest" description="Disordered" evidence="1">
    <location>
        <begin position="482"/>
        <end position="590"/>
    </location>
</feature>
<feature type="transmembrane region" description="Helical" evidence="2">
    <location>
        <begin position="164"/>
        <end position="188"/>
    </location>
</feature>
<dbReference type="AlphaFoldDB" id="A0AAF1BPN1"/>
<dbReference type="GeneID" id="87806394"/>
<evidence type="ECO:0000256" key="1">
    <source>
        <dbReference type="SAM" id="MobiDB-lite"/>
    </source>
</evidence>
<keyword evidence="2" id="KW-0472">Membrane</keyword>
<feature type="compositionally biased region" description="Low complexity" evidence="1">
    <location>
        <begin position="572"/>
        <end position="581"/>
    </location>
</feature>
<proteinExistence type="predicted"/>
<feature type="compositionally biased region" description="Low complexity" evidence="1">
    <location>
        <begin position="387"/>
        <end position="400"/>
    </location>
</feature>
<feature type="compositionally biased region" description="Low complexity" evidence="1">
    <location>
        <begin position="482"/>
        <end position="497"/>
    </location>
</feature>
<keyword evidence="2" id="KW-0812">Transmembrane</keyword>
<evidence type="ECO:0000313" key="4">
    <source>
        <dbReference type="Proteomes" id="UP000827549"/>
    </source>
</evidence>
<feature type="region of interest" description="Disordered" evidence="1">
    <location>
        <begin position="213"/>
        <end position="263"/>
    </location>
</feature>
<feature type="region of interest" description="Disordered" evidence="1">
    <location>
        <begin position="278"/>
        <end position="335"/>
    </location>
</feature>
<dbReference type="EMBL" id="CP086715">
    <property type="protein sequence ID" value="WOO79618.1"/>
    <property type="molecule type" value="Genomic_DNA"/>
</dbReference>
<reference evidence="3" key="1">
    <citation type="submission" date="2023-10" db="EMBL/GenBank/DDBJ databases">
        <authorList>
            <person name="Noh H."/>
        </authorList>
    </citation>
    <scope>NUCLEOTIDE SEQUENCE</scope>
    <source>
        <strain evidence="3">DUCC4014</strain>
    </source>
</reference>
<feature type="compositionally biased region" description="Basic and acidic residues" evidence="1">
    <location>
        <begin position="313"/>
        <end position="323"/>
    </location>
</feature>
<feature type="compositionally biased region" description="Polar residues" evidence="1">
    <location>
        <begin position="525"/>
        <end position="538"/>
    </location>
</feature>
<feature type="compositionally biased region" description="Low complexity" evidence="1">
    <location>
        <begin position="253"/>
        <end position="263"/>
    </location>
</feature>
<dbReference type="Proteomes" id="UP000827549">
    <property type="component" value="Chromosome 2"/>
</dbReference>
<feature type="region of interest" description="Disordered" evidence="1">
    <location>
        <begin position="387"/>
        <end position="469"/>
    </location>
</feature>
<keyword evidence="2" id="KW-1133">Transmembrane helix</keyword>
<organism evidence="3 4">
    <name type="scientific">Vanrija pseudolonga</name>
    <dbReference type="NCBI Taxonomy" id="143232"/>
    <lineage>
        <taxon>Eukaryota</taxon>
        <taxon>Fungi</taxon>
        <taxon>Dikarya</taxon>
        <taxon>Basidiomycota</taxon>
        <taxon>Agaricomycotina</taxon>
        <taxon>Tremellomycetes</taxon>
        <taxon>Trichosporonales</taxon>
        <taxon>Trichosporonaceae</taxon>
        <taxon>Vanrija</taxon>
    </lineage>
</organism>
<accession>A0AAF1BPN1</accession>
<sequence>MSPPPFGFGRVGLAAGDGNSIVARQSSSTCPKYLDPHFGSTVNANYAVKFTWDPSCSMGSDKVDLRLSNPSAAIPLVRVWTGVSYSSGSLTEYLSPSWWNNTATASLTLLIVKSGDSSAAWNAPAGPTFTVTYNATAAQPATPSGTGVFQSVEDSGAARGTSKAVIAVAVIIPIVVLCILGALAFYFYRGKEKQKLQRWSQALSQHSGMEWEKGALPGERNSAYRPSSHYSRTSDRMGRPSTSYGRPSTGYGRPSMSSVNRPSSSVMMDNMAGAGAYGPRQFPSSSMDGPSRSSIVMPDGQVRTSRISFADGQRPRISSDSHQRPHLSSLGKSARHDAELAAAAATAAAYTSGQEIIDDERDITNVSPTQLDGPNSFADADMHRAAAAGRNGRRPSGGSAHHPDDVRVAQRASSSADELRHMEAAVCESPSPNDASPSKQKKQPNSSVRRTGGQQSPEDEDAQSPTTVAYGPDQMLAVYAARRAAAASPTAPTGGAAIKMPEPVAKAASNVKRFLSRKDKKGSPAAQQQQIVEPSSPESLPMRSYVHMNNGTASKDVVDSLPQPGPPRPDSDASAEASLEATQPAAPSTH</sequence>
<gene>
    <name evidence="3" type="ORF">LOC62_02G003148</name>
</gene>
<protein>
    <submittedName>
        <fullName evidence="3">Uncharacterized protein</fullName>
    </submittedName>
</protein>
<evidence type="ECO:0000256" key="2">
    <source>
        <dbReference type="SAM" id="Phobius"/>
    </source>
</evidence>
<feature type="compositionally biased region" description="Low complexity" evidence="1">
    <location>
        <begin position="284"/>
        <end position="294"/>
    </location>
</feature>
<evidence type="ECO:0000313" key="3">
    <source>
        <dbReference type="EMBL" id="WOO79618.1"/>
    </source>
</evidence>